<proteinExistence type="predicted"/>
<dbReference type="InterPro" id="IPR004536">
    <property type="entry name" value="SPS/SelD"/>
</dbReference>
<protein>
    <submittedName>
        <fullName evidence="10">Selenide, water dikinase SelD</fullName>
        <ecNumber evidence="10">2.7.9.3</ecNumber>
    </submittedName>
</protein>
<dbReference type="GO" id="GO:0004756">
    <property type="term" value="F:selenide, water dikinase activity"/>
    <property type="evidence" value="ECO:0007669"/>
    <property type="project" value="UniProtKB-EC"/>
</dbReference>
<evidence type="ECO:0000256" key="6">
    <source>
        <dbReference type="SAM" id="MobiDB-lite"/>
    </source>
</evidence>
<organism evidence="10 11">
    <name type="scientific">Thiohalorhabdus methylotrophus</name>
    <dbReference type="NCBI Taxonomy" id="3242694"/>
    <lineage>
        <taxon>Bacteria</taxon>
        <taxon>Pseudomonadati</taxon>
        <taxon>Pseudomonadota</taxon>
        <taxon>Gammaproteobacteria</taxon>
        <taxon>Thiohalorhabdales</taxon>
        <taxon>Thiohalorhabdaceae</taxon>
        <taxon>Thiohalorhabdus</taxon>
    </lineage>
</organism>
<feature type="domain" description="FAD/NAD(P)-binding" evidence="9">
    <location>
        <begin position="11"/>
        <end position="318"/>
    </location>
</feature>
<dbReference type="NCBIfam" id="TIGR00476">
    <property type="entry name" value="selD"/>
    <property type="match status" value="1"/>
</dbReference>
<evidence type="ECO:0000256" key="5">
    <source>
        <dbReference type="ARBA" id="ARBA00023266"/>
    </source>
</evidence>
<feature type="region of interest" description="Disordered" evidence="6">
    <location>
        <begin position="765"/>
        <end position="784"/>
    </location>
</feature>
<dbReference type="Gene3D" id="3.90.650.10">
    <property type="entry name" value="PurM-like C-terminal domain"/>
    <property type="match status" value="1"/>
</dbReference>
<gene>
    <name evidence="10" type="primary">selD</name>
    <name evidence="10" type="ORF">ACERLL_05645</name>
</gene>
<keyword evidence="5" id="KW-0711">Selenium</keyword>
<comment type="caution">
    <text evidence="10">The sequence shown here is derived from an EMBL/GenBank/DDBJ whole genome shotgun (WGS) entry which is preliminary data.</text>
</comment>
<dbReference type="InterPro" id="IPR017584">
    <property type="entry name" value="Pyridine_nucleo_diS_OxRdtase_N"/>
</dbReference>
<dbReference type="EMBL" id="JBGUAW010000003">
    <property type="protein sequence ID" value="MFA9460307.1"/>
    <property type="molecule type" value="Genomic_DNA"/>
</dbReference>
<dbReference type="InterPro" id="IPR036921">
    <property type="entry name" value="PurM-like_N_sf"/>
</dbReference>
<evidence type="ECO:0000256" key="2">
    <source>
        <dbReference type="ARBA" id="ARBA00022741"/>
    </source>
</evidence>
<keyword evidence="4" id="KW-0067">ATP-binding</keyword>
<evidence type="ECO:0000259" key="8">
    <source>
        <dbReference type="Pfam" id="PF02769"/>
    </source>
</evidence>
<evidence type="ECO:0000313" key="11">
    <source>
        <dbReference type="Proteomes" id="UP001575181"/>
    </source>
</evidence>
<dbReference type="InterPro" id="IPR023753">
    <property type="entry name" value="FAD/NAD-binding_dom"/>
</dbReference>
<reference evidence="10 11" key="1">
    <citation type="submission" date="2024-08" db="EMBL/GenBank/DDBJ databases">
        <title>Whole-genome sequencing of halo(alkali)philic microorganisms from hypersaline lakes.</title>
        <authorList>
            <person name="Sorokin D.Y."/>
            <person name="Merkel A.Y."/>
            <person name="Messina E."/>
            <person name="Yakimov M."/>
        </authorList>
    </citation>
    <scope>NUCLEOTIDE SEQUENCE [LARGE SCALE GENOMIC DNA]</scope>
    <source>
        <strain evidence="10 11">Cl-TMA</strain>
    </source>
</reference>
<dbReference type="InterPro" id="IPR036188">
    <property type="entry name" value="FAD/NAD-bd_sf"/>
</dbReference>
<dbReference type="Gene3D" id="3.50.50.100">
    <property type="match status" value="1"/>
</dbReference>
<dbReference type="EC" id="2.7.9.3" evidence="10"/>
<dbReference type="Gene3D" id="3.30.1330.10">
    <property type="entry name" value="PurM-like, N-terminal domain"/>
    <property type="match status" value="1"/>
</dbReference>
<sequence>MQGTSDVPVLKDLVLVGGGHSHIAVLRKFGMKPEPGVRLTLVARDVHTPYSGMLPGFVAGHYAYDDCHIDLRPLARFAGARLIHAEATALDPDARRLHCAGRPPVAYDLLSLDIGSRPNTGNVPGAAEHAIPVKPIDSWLARWERVKARALAAGGAYRIAVVGAGAGGVELALSVRFALRSELAAGGGEPDLLRVDLVSAEDTVLPAHNRRARAKFARILRERGVRVHTGVPVARVAPGALHLADGRILETDAPLWVTQAAAPEWIANAGLATDEAGFAEVNQYLQSTSHPEVFASGDIASMAGHPRPKSGVYAVRQGPPLARNLRRALLGRRLRRHIPQKRALAIISTGDRHAVAARGRWAVEADWLWRMKRWIDERFMEKYRDLPQMDEEGEPGVREELAGGPEALKEIASAAMRCGGCGAKVGSSVLSRALARLTPVDRDDILLGLDAPDDAAVVEVPEGHVMVHTVDFFRAMVDDPYVFGQIAANHSLGDVFAMGADPQSALALATVPYGREEKVEEQIYQMMAGALSVFEDSGTALVGGHTGEGAELAFGFAVNGLVARERILRKGGMRPGDVLILTKPIGTGTLFAADMRHLAKGRWVAGALDTMVTSNRRGAEILFEHGATACTDVTGFGVLGHLVEMTKPSGVDVEVRLADLPVLDGALETVRAGVFSSLQPENVRLRRAVKNPEAAGADERYPLLFDPQTAGGLLASVPEERAQDCLAALRGGGYPEAAVLGRVLEASGAEESVAVIPAGGEWKDAGSARETGGFRRWPQGVTTS</sequence>
<dbReference type="SUPFAM" id="SSF55326">
    <property type="entry name" value="PurM N-terminal domain-like"/>
    <property type="match status" value="1"/>
</dbReference>
<accession>A0ABV4TSK6</accession>
<evidence type="ECO:0000259" key="9">
    <source>
        <dbReference type="Pfam" id="PF07992"/>
    </source>
</evidence>
<keyword evidence="1 10" id="KW-0808">Transferase</keyword>
<evidence type="ECO:0000256" key="1">
    <source>
        <dbReference type="ARBA" id="ARBA00022679"/>
    </source>
</evidence>
<dbReference type="NCBIfam" id="TIGR03169">
    <property type="entry name" value="Nterm_to_SelD"/>
    <property type="match status" value="1"/>
</dbReference>
<dbReference type="SUPFAM" id="SSF51905">
    <property type="entry name" value="FAD/NAD(P)-binding domain"/>
    <property type="match status" value="2"/>
</dbReference>
<dbReference type="InterPro" id="IPR010918">
    <property type="entry name" value="PurM-like_C_dom"/>
</dbReference>
<dbReference type="Proteomes" id="UP001575181">
    <property type="component" value="Unassembled WGS sequence"/>
</dbReference>
<dbReference type="SUPFAM" id="SSF56042">
    <property type="entry name" value="PurM C-terminal domain-like"/>
    <property type="match status" value="1"/>
</dbReference>
<dbReference type="CDD" id="cd02195">
    <property type="entry name" value="SelD"/>
    <property type="match status" value="1"/>
</dbReference>
<name>A0ABV4TSK6_9GAMM</name>
<keyword evidence="2" id="KW-0547">Nucleotide-binding</keyword>
<evidence type="ECO:0000256" key="4">
    <source>
        <dbReference type="ARBA" id="ARBA00022840"/>
    </source>
</evidence>
<dbReference type="Pfam" id="PF02769">
    <property type="entry name" value="AIRS_C"/>
    <property type="match status" value="1"/>
</dbReference>
<dbReference type="Pfam" id="PF07992">
    <property type="entry name" value="Pyr_redox_2"/>
    <property type="match status" value="1"/>
</dbReference>
<dbReference type="InterPro" id="IPR036676">
    <property type="entry name" value="PurM-like_C_sf"/>
</dbReference>
<evidence type="ECO:0000256" key="3">
    <source>
        <dbReference type="ARBA" id="ARBA00022777"/>
    </source>
</evidence>
<dbReference type="PANTHER" id="PTHR10256">
    <property type="entry name" value="SELENIDE, WATER DIKINASE"/>
    <property type="match status" value="1"/>
</dbReference>
<dbReference type="InterPro" id="IPR016188">
    <property type="entry name" value="PurM-like_N"/>
</dbReference>
<keyword evidence="3" id="KW-0418">Kinase</keyword>
<keyword evidence="11" id="KW-1185">Reference proteome</keyword>
<dbReference type="PANTHER" id="PTHR10256:SF0">
    <property type="entry name" value="INACTIVE SELENIDE, WATER DIKINASE-LIKE PROTEIN-RELATED"/>
    <property type="match status" value="1"/>
</dbReference>
<dbReference type="Pfam" id="PF00586">
    <property type="entry name" value="AIRS"/>
    <property type="match status" value="1"/>
</dbReference>
<evidence type="ECO:0000259" key="7">
    <source>
        <dbReference type="Pfam" id="PF00586"/>
    </source>
</evidence>
<feature type="domain" description="PurM-like N-terminal" evidence="7">
    <location>
        <begin position="453"/>
        <end position="562"/>
    </location>
</feature>
<feature type="domain" description="PurM-like C-terminal" evidence="8">
    <location>
        <begin position="574"/>
        <end position="747"/>
    </location>
</feature>
<dbReference type="RefSeq" id="WP_373655090.1">
    <property type="nucleotide sequence ID" value="NZ_JBGUAW010000003.1"/>
</dbReference>
<evidence type="ECO:0000313" key="10">
    <source>
        <dbReference type="EMBL" id="MFA9460307.1"/>
    </source>
</evidence>